<reference evidence="1 2" key="1">
    <citation type="submission" date="2018-06" db="EMBL/GenBank/DDBJ databases">
        <authorList>
            <consortium name="Pathogen Informatics"/>
            <person name="Doyle S."/>
        </authorList>
    </citation>
    <scope>NUCLEOTIDE SEQUENCE [LARGE SCALE GENOMIC DNA]</scope>
    <source>
        <strain evidence="1 2">NCTC7807</strain>
    </source>
</reference>
<evidence type="ECO:0000313" key="1">
    <source>
        <dbReference type="EMBL" id="SUP57728.1"/>
    </source>
</evidence>
<proteinExistence type="predicted"/>
<organism evidence="1 2">
    <name type="scientific">Streptomyces griseus</name>
    <dbReference type="NCBI Taxonomy" id="1911"/>
    <lineage>
        <taxon>Bacteria</taxon>
        <taxon>Bacillati</taxon>
        <taxon>Actinomycetota</taxon>
        <taxon>Actinomycetes</taxon>
        <taxon>Kitasatosporales</taxon>
        <taxon>Streptomycetaceae</taxon>
        <taxon>Streptomyces</taxon>
    </lineage>
</organism>
<gene>
    <name evidence="1" type="ORF">NCTC7807_03338</name>
</gene>
<sequence>MFRRRARADRAFREAQRAGQALLAMYAQQPWPADPGLVAAAVPATPDAAVELDFLPPDFRAPSRKDVEGYMMRWDSPLVIDGEVRQCPACGAYRNWIIFNLRDDSVWLRCRAGHETKETGLDTAWYNRNSGPADRWHPTLEDGLRHLGH</sequence>
<evidence type="ECO:0000313" key="2">
    <source>
        <dbReference type="Proteomes" id="UP000254150"/>
    </source>
</evidence>
<dbReference type="Proteomes" id="UP000254150">
    <property type="component" value="Unassembled WGS sequence"/>
</dbReference>
<accession>A0A380NZL5</accession>
<protein>
    <submittedName>
        <fullName evidence="1">Uncharacterized protein</fullName>
    </submittedName>
</protein>
<dbReference type="AlphaFoldDB" id="A0A380NZL5"/>
<name>A0A380NZL5_STRGR</name>
<dbReference type="EMBL" id="UHID01000006">
    <property type="protein sequence ID" value="SUP57728.1"/>
    <property type="molecule type" value="Genomic_DNA"/>
</dbReference>
<dbReference type="RefSeq" id="WP_115068857.1">
    <property type="nucleotide sequence ID" value="NZ_UHID01000006.1"/>
</dbReference>